<dbReference type="EMBL" id="GBXM01031747">
    <property type="protein sequence ID" value="JAH76830.1"/>
    <property type="molecule type" value="Transcribed_RNA"/>
</dbReference>
<protein>
    <submittedName>
        <fullName evidence="2">Uncharacterized protein</fullName>
    </submittedName>
</protein>
<feature type="compositionally biased region" description="Basic and acidic residues" evidence="1">
    <location>
        <begin position="7"/>
        <end position="17"/>
    </location>
</feature>
<evidence type="ECO:0000313" key="2">
    <source>
        <dbReference type="EMBL" id="JAH76830.1"/>
    </source>
</evidence>
<feature type="region of interest" description="Disordered" evidence="1">
    <location>
        <begin position="1"/>
        <end position="27"/>
    </location>
</feature>
<proteinExistence type="predicted"/>
<feature type="compositionally biased region" description="Polar residues" evidence="1">
    <location>
        <begin position="18"/>
        <end position="27"/>
    </location>
</feature>
<dbReference type="AlphaFoldDB" id="A0A0E9VHE3"/>
<organism evidence="2">
    <name type="scientific">Anguilla anguilla</name>
    <name type="common">European freshwater eel</name>
    <name type="synonym">Muraena anguilla</name>
    <dbReference type="NCBI Taxonomy" id="7936"/>
    <lineage>
        <taxon>Eukaryota</taxon>
        <taxon>Metazoa</taxon>
        <taxon>Chordata</taxon>
        <taxon>Craniata</taxon>
        <taxon>Vertebrata</taxon>
        <taxon>Euteleostomi</taxon>
        <taxon>Actinopterygii</taxon>
        <taxon>Neopterygii</taxon>
        <taxon>Teleostei</taxon>
        <taxon>Anguilliformes</taxon>
        <taxon>Anguillidae</taxon>
        <taxon>Anguilla</taxon>
    </lineage>
</organism>
<evidence type="ECO:0000256" key="1">
    <source>
        <dbReference type="SAM" id="MobiDB-lite"/>
    </source>
</evidence>
<sequence>MLNQHDSFVEIKTEENASKQMKNMYSV</sequence>
<accession>A0A0E9VHE3</accession>
<reference evidence="2" key="2">
    <citation type="journal article" date="2015" name="Fish Shellfish Immunol.">
        <title>Early steps in the European eel (Anguilla anguilla)-Vibrio vulnificus interaction in the gills: Role of the RtxA13 toxin.</title>
        <authorList>
            <person name="Callol A."/>
            <person name="Pajuelo D."/>
            <person name="Ebbesson L."/>
            <person name="Teles M."/>
            <person name="MacKenzie S."/>
            <person name="Amaro C."/>
        </authorList>
    </citation>
    <scope>NUCLEOTIDE SEQUENCE</scope>
</reference>
<reference evidence="2" key="1">
    <citation type="submission" date="2014-11" db="EMBL/GenBank/DDBJ databases">
        <authorList>
            <person name="Amaro Gonzalez C."/>
        </authorList>
    </citation>
    <scope>NUCLEOTIDE SEQUENCE</scope>
</reference>
<name>A0A0E9VHE3_ANGAN</name>